<accession>A0A842J961</accession>
<dbReference type="PANTHER" id="PTHR34227:SF1">
    <property type="entry name" value="DIMETHYL SULFOXIDE REDUCTASE CHAPERONE-RELATED"/>
    <property type="match status" value="1"/>
</dbReference>
<dbReference type="EMBL" id="JACMSE010000001">
    <property type="protein sequence ID" value="MBC2888343.1"/>
    <property type="molecule type" value="Genomic_DNA"/>
</dbReference>
<dbReference type="SUPFAM" id="SSF89155">
    <property type="entry name" value="TorD-like"/>
    <property type="match status" value="1"/>
</dbReference>
<keyword evidence="1" id="KW-0143">Chaperone</keyword>
<protein>
    <submittedName>
        <fullName evidence="2">Molecular chaperone TorD family protein</fullName>
    </submittedName>
</protein>
<evidence type="ECO:0000256" key="1">
    <source>
        <dbReference type="ARBA" id="ARBA00023186"/>
    </source>
</evidence>
<dbReference type="Pfam" id="PF02613">
    <property type="entry name" value="Nitrate_red_del"/>
    <property type="match status" value="1"/>
</dbReference>
<dbReference type="InterPro" id="IPR036411">
    <property type="entry name" value="TorD-like_sf"/>
</dbReference>
<keyword evidence="3" id="KW-1185">Reference proteome</keyword>
<comment type="caution">
    <text evidence="2">The sequence shown here is derived from an EMBL/GenBank/DDBJ whole genome shotgun (WGS) entry which is preliminary data.</text>
</comment>
<dbReference type="AlphaFoldDB" id="A0A842J961"/>
<dbReference type="PANTHER" id="PTHR34227">
    <property type="entry name" value="CHAPERONE PROTEIN YCDY"/>
    <property type="match status" value="1"/>
</dbReference>
<dbReference type="RefSeq" id="WP_185904281.1">
    <property type="nucleotide sequence ID" value="NZ_JACMSE010000001.1"/>
</dbReference>
<evidence type="ECO:0000313" key="3">
    <source>
        <dbReference type="Proteomes" id="UP000587396"/>
    </source>
</evidence>
<dbReference type="Gene3D" id="1.10.3480.10">
    <property type="entry name" value="TorD-like"/>
    <property type="match status" value="1"/>
</dbReference>
<gene>
    <name evidence="2" type="ORF">H7313_03130</name>
</gene>
<organism evidence="2 3">
    <name type="scientific">Gordonibacter massiliensis</name>
    <name type="common">ex Traore et al. 2017</name>
    <dbReference type="NCBI Taxonomy" id="1841863"/>
    <lineage>
        <taxon>Bacteria</taxon>
        <taxon>Bacillati</taxon>
        <taxon>Actinomycetota</taxon>
        <taxon>Coriobacteriia</taxon>
        <taxon>Eggerthellales</taxon>
        <taxon>Eggerthellaceae</taxon>
        <taxon>Gordonibacter</taxon>
    </lineage>
</organism>
<sequence length="225" mass="25212">MVTAMSEENEARLYGRAFLYEMVHTVFGGEPNETLFEALCSPACIGTLQDMRCEGAALARLAGFCERIEADPEARAAELERSVSDFNRVIAGLGANRESFPWESAYTSSKRLLFQVETLEVRNAYRAFGYQPELYPRVADDHLALECAFMAALAKATLEAEDEVERERLLAGQEDFLANHVLKWIEDYARDLHEDAPVGLYDLTAAALVEYAATDREFLGTLRHT</sequence>
<dbReference type="Proteomes" id="UP000587396">
    <property type="component" value="Unassembled WGS sequence"/>
</dbReference>
<evidence type="ECO:0000313" key="2">
    <source>
        <dbReference type="EMBL" id="MBC2888343.1"/>
    </source>
</evidence>
<dbReference type="InterPro" id="IPR020945">
    <property type="entry name" value="DMSO/NO3_reduct_chaperone"/>
</dbReference>
<proteinExistence type="predicted"/>
<name>A0A842J961_9ACTN</name>
<reference evidence="2 3" key="1">
    <citation type="submission" date="2020-08" db="EMBL/GenBank/DDBJ databases">
        <authorList>
            <person name="Liu C."/>
            <person name="Sun Q."/>
        </authorList>
    </citation>
    <scope>NUCLEOTIDE SEQUENCE [LARGE SCALE GENOMIC DNA]</scope>
    <source>
        <strain evidence="2 3">N22</strain>
    </source>
</reference>
<dbReference type="InterPro" id="IPR050289">
    <property type="entry name" value="TorD/DmsD_chaperones"/>
</dbReference>